<evidence type="ECO:0000256" key="6">
    <source>
        <dbReference type="ARBA" id="ARBA00022989"/>
    </source>
</evidence>
<comment type="subcellular location">
    <subcellularLocation>
        <location evidence="1">Membrane</location>
    </subcellularLocation>
</comment>
<name>A0A8X8XQ70_SALSN</name>
<proteinExistence type="inferred from homology"/>
<evidence type="ECO:0000256" key="3">
    <source>
        <dbReference type="ARBA" id="ARBA00022617"/>
    </source>
</evidence>
<keyword evidence="12" id="KW-1185">Reference proteome</keyword>
<evidence type="ECO:0000256" key="4">
    <source>
        <dbReference type="ARBA" id="ARBA00022692"/>
    </source>
</evidence>
<dbReference type="GO" id="GO:0004497">
    <property type="term" value="F:monooxygenase activity"/>
    <property type="evidence" value="ECO:0007669"/>
    <property type="project" value="UniProtKB-KW"/>
</dbReference>
<dbReference type="EMBL" id="PNBA02000008">
    <property type="protein sequence ID" value="KAG6416842.1"/>
    <property type="molecule type" value="Genomic_DNA"/>
</dbReference>
<evidence type="ECO:0000256" key="2">
    <source>
        <dbReference type="ARBA" id="ARBA00010617"/>
    </source>
</evidence>
<sequence>MGGSTWRIGQWVIEARSKPINLDDDIKKRLVPFLLNTIHKYGMLHFLIISNNHNISPEGSLEVDVCPYLETITSDAISRTAFGSSYLEGRLIFELQREQAKHIMHTVRSIYIPGWRRHQRMMRIEKEVESTIRGLIGKRVEAMKTGEAVHEDLLSILLASNFREIEESGNKRFGMTIDEVVEECKLFYFAGQETTSALLVWTLVLLSRHPGWQARARDEVMRLFRNRAPDFDGLNKLKIVTTILYEVLRLYPPVAVLSRRVSEETKLGKFTLPAGVLLSLPVIILQHDPEIWGDDALEFNPGRFNEGFAMLQAKMAVAMMLRRFSFELSGSYTHAPLGLINIHPQHGAHLLLHKL</sequence>
<comment type="caution">
    <text evidence="11">The sequence shown here is derived from an EMBL/GenBank/DDBJ whole genome shotgun (WGS) entry which is preliminary data.</text>
</comment>
<evidence type="ECO:0000313" key="11">
    <source>
        <dbReference type="EMBL" id="KAG6416842.1"/>
    </source>
</evidence>
<evidence type="ECO:0000256" key="9">
    <source>
        <dbReference type="ARBA" id="ARBA00023033"/>
    </source>
</evidence>
<accession>A0A8X8XQ70</accession>
<dbReference type="Gene3D" id="1.10.630.10">
    <property type="entry name" value="Cytochrome P450"/>
    <property type="match status" value="1"/>
</dbReference>
<protein>
    <submittedName>
        <fullName evidence="11">Uncharacterized protein</fullName>
    </submittedName>
</protein>
<comment type="similarity">
    <text evidence="2">Belongs to the cytochrome P450 family.</text>
</comment>
<dbReference type="Pfam" id="PF00067">
    <property type="entry name" value="p450"/>
    <property type="match status" value="1"/>
</dbReference>
<keyword evidence="8" id="KW-0408">Iron</keyword>
<dbReference type="GO" id="GO:0020037">
    <property type="term" value="F:heme binding"/>
    <property type="evidence" value="ECO:0007669"/>
    <property type="project" value="InterPro"/>
</dbReference>
<dbReference type="InterPro" id="IPR001128">
    <property type="entry name" value="Cyt_P450"/>
</dbReference>
<keyword evidence="10" id="KW-0472">Membrane</keyword>
<evidence type="ECO:0000313" key="12">
    <source>
        <dbReference type="Proteomes" id="UP000298416"/>
    </source>
</evidence>
<dbReference type="PANTHER" id="PTHR24282:SF273">
    <property type="entry name" value="CYTOCHROME P450 CYP72A219-LIKE"/>
    <property type="match status" value="1"/>
</dbReference>
<reference evidence="11" key="2">
    <citation type="submission" date="2020-08" db="EMBL/GenBank/DDBJ databases">
        <title>Plant Genome Project.</title>
        <authorList>
            <person name="Zhang R.-G."/>
        </authorList>
    </citation>
    <scope>NUCLEOTIDE SEQUENCE</scope>
    <source>
        <strain evidence="11">Huo1</strain>
        <tissue evidence="11">Leaf</tissue>
    </source>
</reference>
<dbReference type="SUPFAM" id="SSF48264">
    <property type="entry name" value="Cytochrome P450"/>
    <property type="match status" value="1"/>
</dbReference>
<dbReference type="GO" id="GO:0016020">
    <property type="term" value="C:membrane"/>
    <property type="evidence" value="ECO:0007669"/>
    <property type="project" value="UniProtKB-SubCell"/>
</dbReference>
<evidence type="ECO:0000256" key="1">
    <source>
        <dbReference type="ARBA" id="ARBA00004370"/>
    </source>
</evidence>
<keyword evidence="6" id="KW-1133">Transmembrane helix</keyword>
<gene>
    <name evidence="11" type="ORF">SASPL_124283</name>
</gene>
<organism evidence="11">
    <name type="scientific">Salvia splendens</name>
    <name type="common">Scarlet sage</name>
    <dbReference type="NCBI Taxonomy" id="180675"/>
    <lineage>
        <taxon>Eukaryota</taxon>
        <taxon>Viridiplantae</taxon>
        <taxon>Streptophyta</taxon>
        <taxon>Embryophyta</taxon>
        <taxon>Tracheophyta</taxon>
        <taxon>Spermatophyta</taxon>
        <taxon>Magnoliopsida</taxon>
        <taxon>eudicotyledons</taxon>
        <taxon>Gunneridae</taxon>
        <taxon>Pentapetalae</taxon>
        <taxon>asterids</taxon>
        <taxon>lamiids</taxon>
        <taxon>Lamiales</taxon>
        <taxon>Lamiaceae</taxon>
        <taxon>Nepetoideae</taxon>
        <taxon>Mentheae</taxon>
        <taxon>Salviinae</taxon>
        <taxon>Salvia</taxon>
        <taxon>Salvia subgen. Calosphace</taxon>
        <taxon>core Calosphace</taxon>
    </lineage>
</organism>
<dbReference type="InterPro" id="IPR036396">
    <property type="entry name" value="Cyt_P450_sf"/>
</dbReference>
<dbReference type="AlphaFoldDB" id="A0A8X8XQ70"/>
<keyword evidence="7" id="KW-0560">Oxidoreductase</keyword>
<evidence type="ECO:0000256" key="7">
    <source>
        <dbReference type="ARBA" id="ARBA00023002"/>
    </source>
</evidence>
<dbReference type="GO" id="GO:0016705">
    <property type="term" value="F:oxidoreductase activity, acting on paired donors, with incorporation or reduction of molecular oxygen"/>
    <property type="evidence" value="ECO:0007669"/>
    <property type="project" value="InterPro"/>
</dbReference>
<evidence type="ECO:0000256" key="8">
    <source>
        <dbReference type="ARBA" id="ARBA00023004"/>
    </source>
</evidence>
<dbReference type="InterPro" id="IPR050665">
    <property type="entry name" value="Cytochrome_P450_Monooxygen"/>
</dbReference>
<reference evidence="11" key="1">
    <citation type="submission" date="2018-01" db="EMBL/GenBank/DDBJ databases">
        <authorList>
            <person name="Mao J.F."/>
        </authorList>
    </citation>
    <scope>NUCLEOTIDE SEQUENCE</scope>
    <source>
        <strain evidence="11">Huo1</strain>
        <tissue evidence="11">Leaf</tissue>
    </source>
</reference>
<dbReference type="PANTHER" id="PTHR24282">
    <property type="entry name" value="CYTOCHROME P450 FAMILY MEMBER"/>
    <property type="match status" value="1"/>
</dbReference>
<evidence type="ECO:0000256" key="10">
    <source>
        <dbReference type="ARBA" id="ARBA00023136"/>
    </source>
</evidence>
<dbReference type="Proteomes" id="UP000298416">
    <property type="component" value="Unassembled WGS sequence"/>
</dbReference>
<evidence type="ECO:0000256" key="5">
    <source>
        <dbReference type="ARBA" id="ARBA00022723"/>
    </source>
</evidence>
<dbReference type="GO" id="GO:0005506">
    <property type="term" value="F:iron ion binding"/>
    <property type="evidence" value="ECO:0007669"/>
    <property type="project" value="InterPro"/>
</dbReference>
<keyword evidence="3" id="KW-0349">Heme</keyword>
<keyword evidence="5" id="KW-0479">Metal-binding</keyword>
<keyword evidence="9" id="KW-0503">Monooxygenase</keyword>
<dbReference type="PRINTS" id="PR00385">
    <property type="entry name" value="P450"/>
</dbReference>
<keyword evidence="4" id="KW-0812">Transmembrane</keyword>